<dbReference type="AlphaFoldDB" id="A0A2T4J9B2"/>
<dbReference type="RefSeq" id="WP_107326124.1">
    <property type="nucleotide sequence ID" value="NZ_NHSP01000002.1"/>
</dbReference>
<proteinExistence type="predicted"/>
<evidence type="ECO:0000313" key="2">
    <source>
        <dbReference type="Proteomes" id="UP000241899"/>
    </source>
</evidence>
<accession>A0A2T4J9B2</accession>
<gene>
    <name evidence="1" type="ORF">C5F46_14920</name>
</gene>
<sequence>MTKSDRITPRRPNEGITVAQTAVSYGFAELLRSLDACIAAERPLQRGVADIFAPNFDTALAEAEQARDALLASLSTVIDLHEERPSDRALRLMAMALKTLLSIECDEDRVYLADALMQNAQLLEVQGAHPTMRAVRRVQQHFFRSCVVLMSMQDFGGPGPDGDGACGPALAA</sequence>
<comment type="caution">
    <text evidence="1">The sequence shown here is derived from an EMBL/GenBank/DDBJ whole genome shotgun (WGS) entry which is preliminary data.</text>
</comment>
<dbReference type="EMBL" id="PZKF01000060">
    <property type="protein sequence ID" value="PTE14417.1"/>
    <property type="molecule type" value="Genomic_DNA"/>
</dbReference>
<protein>
    <submittedName>
        <fullName evidence="1">Uncharacterized protein</fullName>
    </submittedName>
</protein>
<evidence type="ECO:0000313" key="1">
    <source>
        <dbReference type="EMBL" id="PTE14417.1"/>
    </source>
</evidence>
<keyword evidence="2" id="KW-1185">Reference proteome</keyword>
<reference evidence="1 2" key="1">
    <citation type="submission" date="2018-03" db="EMBL/GenBank/DDBJ databases">
        <title>Rhodobacter veldkampii.</title>
        <authorList>
            <person name="Meyer T.E."/>
            <person name="Miller S."/>
            <person name="Lodha T."/>
            <person name="Gandham S."/>
            <person name="Chintalapati S."/>
            <person name="Chintalapati V.R."/>
        </authorList>
    </citation>
    <scope>NUCLEOTIDE SEQUENCE [LARGE SCALE GENOMIC DNA]</scope>
    <source>
        <strain evidence="1 2">DSM 11550</strain>
    </source>
</reference>
<name>A0A2T4J9B2_9RHOB</name>
<dbReference type="OrthoDB" id="7888079at2"/>
<organism evidence="1 2">
    <name type="scientific">Phaeovulum veldkampii DSM 11550</name>
    <dbReference type="NCBI Taxonomy" id="1185920"/>
    <lineage>
        <taxon>Bacteria</taxon>
        <taxon>Pseudomonadati</taxon>
        <taxon>Pseudomonadota</taxon>
        <taxon>Alphaproteobacteria</taxon>
        <taxon>Rhodobacterales</taxon>
        <taxon>Paracoccaceae</taxon>
        <taxon>Phaeovulum</taxon>
    </lineage>
</organism>
<dbReference type="Proteomes" id="UP000241899">
    <property type="component" value="Unassembled WGS sequence"/>
</dbReference>